<proteinExistence type="predicted"/>
<comment type="caution">
    <text evidence="1">The sequence shown here is derived from an EMBL/GenBank/DDBJ whole genome shotgun (WGS) entry which is preliminary data.</text>
</comment>
<dbReference type="Proteomes" id="UP000827092">
    <property type="component" value="Unassembled WGS sequence"/>
</dbReference>
<evidence type="ECO:0000313" key="2">
    <source>
        <dbReference type="Proteomes" id="UP000827092"/>
    </source>
</evidence>
<gene>
    <name evidence="1" type="ORF">JTE90_000504</name>
</gene>
<sequence length="89" mass="10339">MGIKIVIPANSIEGIEHDYPNGHQNPVIEEYIWNMLIGMEHYIAGHCRSLSQEIRRMKLKWQNVLLLENLLKFGADTKYILYGRSAIKN</sequence>
<accession>A0AAV6VWH9</accession>
<organism evidence="1 2">
    <name type="scientific">Oedothorax gibbosus</name>
    <dbReference type="NCBI Taxonomy" id="931172"/>
    <lineage>
        <taxon>Eukaryota</taxon>
        <taxon>Metazoa</taxon>
        <taxon>Ecdysozoa</taxon>
        <taxon>Arthropoda</taxon>
        <taxon>Chelicerata</taxon>
        <taxon>Arachnida</taxon>
        <taxon>Araneae</taxon>
        <taxon>Araneomorphae</taxon>
        <taxon>Entelegynae</taxon>
        <taxon>Araneoidea</taxon>
        <taxon>Linyphiidae</taxon>
        <taxon>Erigoninae</taxon>
        <taxon>Oedothorax</taxon>
    </lineage>
</organism>
<protein>
    <submittedName>
        <fullName evidence="1">Uncharacterized protein</fullName>
    </submittedName>
</protein>
<keyword evidence="2" id="KW-1185">Reference proteome</keyword>
<dbReference type="EMBL" id="JAFNEN010000015">
    <property type="protein sequence ID" value="KAG8200421.1"/>
    <property type="molecule type" value="Genomic_DNA"/>
</dbReference>
<dbReference type="AlphaFoldDB" id="A0AAV6VWH9"/>
<name>A0AAV6VWH9_9ARAC</name>
<reference evidence="1 2" key="1">
    <citation type="journal article" date="2022" name="Nat. Ecol. Evol.">
        <title>A masculinizing supergene underlies an exaggerated male reproductive morph in a spider.</title>
        <authorList>
            <person name="Hendrickx F."/>
            <person name="De Corte Z."/>
            <person name="Sonet G."/>
            <person name="Van Belleghem S.M."/>
            <person name="Kostlbacher S."/>
            <person name="Vangestel C."/>
        </authorList>
    </citation>
    <scope>NUCLEOTIDE SEQUENCE [LARGE SCALE GENOMIC DNA]</scope>
    <source>
        <strain evidence="1">W744_W776</strain>
    </source>
</reference>
<evidence type="ECO:0000313" key="1">
    <source>
        <dbReference type="EMBL" id="KAG8200421.1"/>
    </source>
</evidence>